<comment type="catalytic activity">
    <reaction evidence="1">
        <text>keto-D-tagaturonate = keto-D-fructuronate</text>
        <dbReference type="Rhea" id="RHEA:51656"/>
        <dbReference type="ChEBI" id="CHEBI:17886"/>
        <dbReference type="ChEBI" id="CHEBI:59881"/>
        <dbReference type="EC" id="5.1.2.7"/>
    </reaction>
</comment>
<proteinExistence type="inferred from homology"/>
<dbReference type="EC" id="5.1.2.7" evidence="1"/>
<dbReference type="KEGG" id="sscu:CEP64_11065"/>
<comment type="function">
    <text evidence="1">Catalyzes the epimerization of D-tagaturonate (D-TagA) to D-fructuronate (D-FruA).</text>
</comment>
<dbReference type="GO" id="GO:0016856">
    <property type="term" value="F:racemase and epimerase activity, acting on hydroxy acids and derivatives"/>
    <property type="evidence" value="ECO:0007669"/>
    <property type="project" value="UniProtKB-UniRule"/>
</dbReference>
<dbReference type="Proteomes" id="UP000197058">
    <property type="component" value="Chromosome"/>
</dbReference>
<name>A0AAI8DJZ9_MAMSC</name>
<reference evidence="3" key="1">
    <citation type="submission" date="2017-06" db="EMBL/GenBank/DDBJ databases">
        <title>FDA dAtabase for Regulatory Grade micrObial Sequences (FDA-ARGOS): Supporting development and validation of Infectious Disease Dx tests.</title>
        <authorList>
            <person name="Goldberg B."/>
            <person name="Campos J."/>
            <person name="Tallon L."/>
            <person name="Sadzewicz L."/>
            <person name="Sengamalay N."/>
            <person name="Ott S."/>
            <person name="Godinez A."/>
            <person name="Nagaraj S."/>
            <person name="Vavikolanu K."/>
            <person name="Nadendla S."/>
            <person name="George J."/>
            <person name="Geyer C."/>
            <person name="Sichtig H."/>
        </authorList>
    </citation>
    <scope>NUCLEOTIDE SEQUENCE [LARGE SCALE GENOMIC DNA]</scope>
    <source>
        <strain evidence="3">FDAARGOS_285</strain>
    </source>
</reference>
<keyword evidence="1" id="KW-0479">Metal-binding</keyword>
<feature type="binding site" evidence="1">
    <location>
        <position position="350"/>
    </location>
    <ligand>
        <name>a divalent metal cation</name>
        <dbReference type="ChEBI" id="CHEBI:60240"/>
    </ligand>
</feature>
<organism evidence="2 3">
    <name type="scientific">Mammaliicoccus sciuri</name>
    <name type="common">Staphylococcus sciuri</name>
    <dbReference type="NCBI Taxonomy" id="1296"/>
    <lineage>
        <taxon>Bacteria</taxon>
        <taxon>Bacillati</taxon>
        <taxon>Bacillota</taxon>
        <taxon>Bacilli</taxon>
        <taxon>Bacillales</taxon>
        <taxon>Staphylococcaceae</taxon>
        <taxon>Mammaliicoccus</taxon>
    </lineage>
</organism>
<comment type="cofactor">
    <cofactor evidence="1">
        <name>a divalent metal cation</name>
        <dbReference type="ChEBI" id="CHEBI:60240"/>
    </cofactor>
</comment>
<feature type="binding site" evidence="1">
    <location>
        <position position="318"/>
    </location>
    <ligand>
        <name>a divalent metal cation</name>
        <dbReference type="ChEBI" id="CHEBI:60240"/>
    </ligand>
</feature>
<evidence type="ECO:0000313" key="3">
    <source>
        <dbReference type="Proteomes" id="UP000197058"/>
    </source>
</evidence>
<dbReference type="Pfam" id="PF16257">
    <property type="entry name" value="UxaE"/>
    <property type="match status" value="1"/>
</dbReference>
<dbReference type="AlphaFoldDB" id="A0AAI8DJZ9"/>
<comment type="similarity">
    <text evidence="1">Belongs to the UxaE family.</text>
</comment>
<feature type="binding site" evidence="1">
    <location>
        <position position="168"/>
    </location>
    <ligand>
        <name>a divalent metal cation</name>
        <dbReference type="ChEBI" id="CHEBI:60240"/>
    </ligand>
</feature>
<dbReference type="RefSeq" id="WP_058590820.1">
    <property type="nucleotide sequence ID" value="NZ_CP022046.2"/>
</dbReference>
<gene>
    <name evidence="1" type="primary">uxaE</name>
    <name evidence="2" type="ORF">CEP64_11065</name>
</gene>
<dbReference type="HAMAP" id="MF_02243">
    <property type="entry name" value="UxaE"/>
    <property type="match status" value="1"/>
</dbReference>
<accession>A0AAI8DJZ9</accession>
<dbReference type="InterPro" id="IPR032586">
    <property type="entry name" value="UxaE"/>
</dbReference>
<dbReference type="GO" id="GO:0046872">
    <property type="term" value="F:metal ion binding"/>
    <property type="evidence" value="ECO:0007669"/>
    <property type="project" value="UniProtKB-UniRule"/>
</dbReference>
<dbReference type="EMBL" id="CP022046">
    <property type="protein sequence ID" value="ASE35119.1"/>
    <property type="molecule type" value="Genomic_DNA"/>
</dbReference>
<protein>
    <recommendedName>
        <fullName evidence="1">Tagaturonate/fructuronate epimerase</fullName>
        <shortName evidence="1">D-TagA/D-FruA epimerase</shortName>
        <ecNumber evidence="1">5.1.2.7</ecNumber>
    </recommendedName>
</protein>
<evidence type="ECO:0000256" key="1">
    <source>
        <dbReference type="HAMAP-Rule" id="MF_02243"/>
    </source>
</evidence>
<feature type="active site" description="Proton acceptor" evidence="1">
    <location>
        <position position="167"/>
    </location>
</feature>
<evidence type="ECO:0000313" key="2">
    <source>
        <dbReference type="EMBL" id="ASE35119.1"/>
    </source>
</evidence>
<keyword evidence="1" id="KW-0413">Isomerase</keyword>
<feature type="active site" description="Proton donor" evidence="1">
    <location>
        <position position="276"/>
    </location>
</feature>
<sequence>MEGLHQIISSVKKDELPESEIIKVYKKSLFKEKNTSIIMIKAENEKYLLAVGNDHLFQDINGEEYGNDAKLCPLTHENRLVLNQYFEFTKPRAFGQNETTIGLGDRLGLATPGHVEAVRTSKMRPVFAQQSIRELDLTNRKMEDVIDSAAYSVIQAGYTDGYGADGDHLKEERDIKHELELGISMLTLDCSDYIRNDVDLDNHDEVEAAYQPFNQEIKQYYEDKYLGKSYQIEHNDLVFDKHELMKVVVVYHKAIEYMVYIYKTYIEPLDRDIDFEISIDETMTITTPFDHFFVSKELYDQDVQVTSLAPRFCGEFQKGIDYIGDIAQFEQELEVHAHIADYFKYKLSIHSGSDKFSVFPLISEKTHKRFHIKTAGTNWLEAVRLIAIHEPNLYRNIHQYALDHFAETQKYYHITPNIEDIKPIEQLTETQYQSYLEDDNARQLLHVSYGLLLTVKNDNGHYIFKNDIYAVLVKYEDEYAELLKNHIGKHLELLNFNSK</sequence>